<feature type="compositionally biased region" description="Polar residues" evidence="10">
    <location>
        <begin position="762"/>
        <end position="772"/>
    </location>
</feature>
<feature type="region of interest" description="Disordered" evidence="10">
    <location>
        <begin position="92"/>
        <end position="194"/>
    </location>
</feature>
<feature type="compositionally biased region" description="Low complexity" evidence="10">
    <location>
        <begin position="689"/>
        <end position="723"/>
    </location>
</feature>
<feature type="compositionally biased region" description="Low complexity" evidence="10">
    <location>
        <begin position="104"/>
        <end position="122"/>
    </location>
</feature>
<dbReference type="PROSITE" id="PS51913">
    <property type="entry name" value="HTH_HARE"/>
    <property type="match status" value="1"/>
</dbReference>
<keyword evidence="13" id="KW-1185">Reference proteome</keyword>
<evidence type="ECO:0000259" key="12">
    <source>
        <dbReference type="PROSITE" id="PS51916"/>
    </source>
</evidence>
<dbReference type="RefSeq" id="XP_030642824.1">
    <property type="nucleotide sequence ID" value="XM_030786964.1"/>
</dbReference>
<dbReference type="GO" id="GO:0009887">
    <property type="term" value="P:animal organ morphogenesis"/>
    <property type="evidence" value="ECO:0007669"/>
    <property type="project" value="TreeGrafter"/>
</dbReference>
<dbReference type="InterPro" id="IPR007759">
    <property type="entry name" value="Asxl_HARE-HTH"/>
</dbReference>
<keyword evidence="6" id="KW-0862">Zinc</keyword>
<feature type="compositionally biased region" description="Basic and acidic residues" evidence="10">
    <location>
        <begin position="465"/>
        <end position="481"/>
    </location>
</feature>
<evidence type="ECO:0000313" key="14">
    <source>
        <dbReference type="RefSeq" id="XP_030642824.1"/>
    </source>
</evidence>
<reference evidence="14" key="1">
    <citation type="submission" date="2025-08" db="UniProtKB">
        <authorList>
            <consortium name="RefSeq"/>
        </authorList>
    </citation>
    <scope>IDENTIFICATION</scope>
</reference>
<dbReference type="GO" id="GO:0003682">
    <property type="term" value="F:chromatin binding"/>
    <property type="evidence" value="ECO:0007669"/>
    <property type="project" value="TreeGrafter"/>
</dbReference>
<dbReference type="InParanoid" id="A0A6J2WF04"/>
<feature type="compositionally biased region" description="Low complexity" evidence="10">
    <location>
        <begin position="145"/>
        <end position="163"/>
    </location>
</feature>
<keyword evidence="3" id="KW-0678">Repressor</keyword>
<evidence type="ECO:0000256" key="9">
    <source>
        <dbReference type="ARBA" id="ARBA00023242"/>
    </source>
</evidence>
<feature type="compositionally biased region" description="Basic and acidic residues" evidence="10">
    <location>
        <begin position="1021"/>
        <end position="1035"/>
    </location>
</feature>
<dbReference type="Pfam" id="PF13919">
    <property type="entry name" value="ASXH"/>
    <property type="match status" value="1"/>
</dbReference>
<feature type="region of interest" description="Disordered" evidence="10">
    <location>
        <begin position="1021"/>
        <end position="1054"/>
    </location>
</feature>
<evidence type="ECO:0000256" key="3">
    <source>
        <dbReference type="ARBA" id="ARBA00022491"/>
    </source>
</evidence>
<feature type="region of interest" description="Disordered" evidence="10">
    <location>
        <begin position="807"/>
        <end position="826"/>
    </location>
</feature>
<feature type="domain" description="DEUBAD" evidence="12">
    <location>
        <begin position="274"/>
        <end position="383"/>
    </location>
</feature>
<keyword evidence="8" id="KW-0804">Transcription</keyword>
<gene>
    <name evidence="14" type="primary">asxl2</name>
</gene>
<evidence type="ECO:0000256" key="6">
    <source>
        <dbReference type="ARBA" id="ARBA00022833"/>
    </source>
</evidence>
<feature type="compositionally biased region" description="Pro residues" evidence="10">
    <location>
        <begin position="630"/>
        <end position="640"/>
    </location>
</feature>
<dbReference type="PANTHER" id="PTHR13578">
    <property type="entry name" value="ADDITIONAL SEX COMBS LIKE PROTEIN ASXL"/>
    <property type="match status" value="1"/>
</dbReference>
<evidence type="ECO:0000256" key="1">
    <source>
        <dbReference type="ARBA" id="ARBA00004123"/>
    </source>
</evidence>
<feature type="compositionally biased region" description="Basic and acidic residues" evidence="10">
    <location>
        <begin position="425"/>
        <end position="438"/>
    </location>
</feature>
<feature type="compositionally biased region" description="Polar residues" evidence="10">
    <location>
        <begin position="1038"/>
        <end position="1052"/>
    </location>
</feature>
<feature type="compositionally biased region" description="Basic and acidic residues" evidence="10">
    <location>
        <begin position="512"/>
        <end position="534"/>
    </location>
</feature>
<feature type="domain" description="HTH HARE-type" evidence="11">
    <location>
        <begin position="11"/>
        <end position="86"/>
    </location>
</feature>
<dbReference type="InterPro" id="IPR044867">
    <property type="entry name" value="DEUBAD_dom"/>
</dbReference>
<dbReference type="GeneID" id="115822982"/>
<dbReference type="CTD" id="55252"/>
<dbReference type="GO" id="GO:0035517">
    <property type="term" value="C:PR-DUB complex"/>
    <property type="evidence" value="ECO:0007669"/>
    <property type="project" value="TreeGrafter"/>
</dbReference>
<protein>
    <submittedName>
        <fullName evidence="14">Polycomb group protein ASXL2 isoform X1</fullName>
    </submittedName>
</protein>
<dbReference type="OrthoDB" id="9348951at2759"/>
<dbReference type="PANTHER" id="PTHR13578:SF11">
    <property type="entry name" value="POLYCOMB GROUP PROTEIN ASXL2-RELATED"/>
    <property type="match status" value="1"/>
</dbReference>
<evidence type="ECO:0000259" key="11">
    <source>
        <dbReference type="PROSITE" id="PS51913"/>
    </source>
</evidence>
<accession>A0A6J2WF04</accession>
<evidence type="ECO:0000256" key="4">
    <source>
        <dbReference type="ARBA" id="ARBA00022723"/>
    </source>
</evidence>
<feature type="region of interest" description="Disordered" evidence="10">
    <location>
        <begin position="1109"/>
        <end position="1154"/>
    </location>
</feature>
<dbReference type="Pfam" id="PF05066">
    <property type="entry name" value="HARE-HTH"/>
    <property type="match status" value="1"/>
</dbReference>
<feature type="compositionally biased region" description="Polar residues" evidence="10">
    <location>
        <begin position="728"/>
        <end position="741"/>
    </location>
</feature>
<dbReference type="InterPro" id="IPR028020">
    <property type="entry name" value="ASX_DEUBAD_dom"/>
</dbReference>
<dbReference type="GO" id="GO:0008270">
    <property type="term" value="F:zinc ion binding"/>
    <property type="evidence" value="ECO:0007669"/>
    <property type="project" value="UniProtKB-KW"/>
</dbReference>
<feature type="compositionally biased region" description="Low complexity" evidence="10">
    <location>
        <begin position="661"/>
        <end position="679"/>
    </location>
</feature>
<organism evidence="13 14">
    <name type="scientific">Chanos chanos</name>
    <name type="common">Milkfish</name>
    <name type="synonym">Mugil chanos</name>
    <dbReference type="NCBI Taxonomy" id="29144"/>
    <lineage>
        <taxon>Eukaryota</taxon>
        <taxon>Metazoa</taxon>
        <taxon>Chordata</taxon>
        <taxon>Craniata</taxon>
        <taxon>Vertebrata</taxon>
        <taxon>Euteleostomi</taxon>
        <taxon>Actinopterygii</taxon>
        <taxon>Neopterygii</taxon>
        <taxon>Teleostei</taxon>
        <taxon>Ostariophysi</taxon>
        <taxon>Gonorynchiformes</taxon>
        <taxon>Chanidae</taxon>
        <taxon>Chanos</taxon>
    </lineage>
</organism>
<comment type="subcellular location">
    <subcellularLocation>
        <location evidence="1">Nucleus</location>
    </subcellularLocation>
</comment>
<dbReference type="InterPro" id="IPR026905">
    <property type="entry name" value="ASX-like_PHD"/>
</dbReference>
<evidence type="ECO:0000256" key="10">
    <source>
        <dbReference type="SAM" id="MobiDB-lite"/>
    </source>
</evidence>
<feature type="compositionally biased region" description="Low complexity" evidence="10">
    <location>
        <begin position="171"/>
        <end position="180"/>
    </location>
</feature>
<dbReference type="Pfam" id="PF13922">
    <property type="entry name" value="PHD_3"/>
    <property type="match status" value="1"/>
</dbReference>
<keyword evidence="4" id="KW-0479">Metal-binding</keyword>
<feature type="compositionally biased region" description="Polar residues" evidence="10">
    <location>
        <begin position="877"/>
        <end position="913"/>
    </location>
</feature>
<evidence type="ECO:0000256" key="5">
    <source>
        <dbReference type="ARBA" id="ARBA00022771"/>
    </source>
</evidence>
<keyword evidence="5" id="KW-0863">Zinc-finger</keyword>
<proteinExistence type="inferred from homology"/>
<evidence type="ECO:0000256" key="8">
    <source>
        <dbReference type="ARBA" id="ARBA00023163"/>
    </source>
</evidence>
<dbReference type="GO" id="GO:0042975">
    <property type="term" value="F:peroxisome proliferator activated receptor binding"/>
    <property type="evidence" value="ECO:0007669"/>
    <property type="project" value="TreeGrafter"/>
</dbReference>
<evidence type="ECO:0000313" key="13">
    <source>
        <dbReference type="Proteomes" id="UP000504632"/>
    </source>
</evidence>
<name>A0A6J2WF04_CHACN</name>
<dbReference type="PROSITE" id="PS51916">
    <property type="entry name" value="DEUBAD"/>
    <property type="match status" value="1"/>
</dbReference>
<dbReference type="Proteomes" id="UP000504632">
    <property type="component" value="Chromosome 10"/>
</dbReference>
<comment type="similarity">
    <text evidence="2">Belongs to the Asx family.</text>
</comment>
<evidence type="ECO:0000256" key="7">
    <source>
        <dbReference type="ARBA" id="ARBA00023015"/>
    </source>
</evidence>
<feature type="compositionally biased region" description="Low complexity" evidence="10">
    <location>
        <begin position="584"/>
        <end position="601"/>
    </location>
</feature>
<dbReference type="GO" id="GO:0045944">
    <property type="term" value="P:positive regulation of transcription by RNA polymerase II"/>
    <property type="evidence" value="ECO:0007669"/>
    <property type="project" value="TreeGrafter"/>
</dbReference>
<keyword evidence="7" id="KW-0805">Transcription regulation</keyword>
<feature type="region of interest" description="Disordered" evidence="10">
    <location>
        <begin position="408"/>
        <end position="774"/>
    </location>
</feature>
<feature type="region of interest" description="Disordered" evidence="10">
    <location>
        <begin position="877"/>
        <end position="918"/>
    </location>
</feature>
<dbReference type="AlphaFoldDB" id="A0A6J2WF04"/>
<sequence length="1278" mass="137520">MRERQKKKKGRTWAEAAKTVLEKYPNTPMSHKEILQVIQRERLKEIRSGTSPLACLNAMLHTNSRGEEGIFYKVPGRMGVYTLKKDIADVVKEMSDEPSEDSSDNLSDTRSTENSNNNINNTEGRRGRWRRRVPAKLQSQPSPPQSRCSSPSVPSSKLISPSQKHSKKALKQALKQQQQRNQRRQCGITTGSSPRLLIKTVKDMADSTSSKSVWELKQSERCPASPQNSTSSSSSSVKADVCHASGARKMSQRSSRLSARQLRRTKCEIDVETPDSILVNTNLRAIINKHTFSVLPTECQQRLLKLLPEVDQQSCMDGMLKLTSSALNNEFFTSAAQSWKERLAEGEFTPELRLRMRQEIEKEKKVEHWKERFFESYYGEKSGLSMEESQELTESSPVEAKIPVQPAEPEFKAETGQPSQVTEGSSRESSSKEEEVKSELIVSHSDTADTKLASQDPQLESVGTAKEEPSAVLERPAEEVLKAVTNVESVKSVTGVKAQESEIKPETPTSSPHHETLTSPKGKDAQAGEGERSPSEVSQVSMEERQVTSPMPAAVPEPLKRKACGDQEAELTPEKKPRMAQPETSPSTSSTPSTPTTPTPTAEQRVPPLKIPVSRILSGPVSGGQVSPRAPLPMTVPSPRPGRTGARTLADIKLKAQLAKAQRAAAAAAAGSSSSRGATPGPGPGGGTSTPSPAQSLSEELSPASSRSQSVSPIKVSSVSPTPEGTVTPAQFSPCSGSTRQIGLGFAQGQTSVNEGRPLMGSPNTQSTSESQRVPLLVGGTVPAPLKMSENVNQPSLQSLVNTGSLSYSQRPHETSTLGASVTKPSSSIPANNPLVTQLLQGKEVPLEKILPKPLSKTEVQNVSSFSRDIGLSTTARASSERLNSGDTGNSSRSGQQVSGCSVPSSRSGISTELTRHQPEMLDKDTQEQILQALMHRAQQSHTFSASRSQPSQYQSCQLGHLEGCQDQPRFPLGFFGRKRLSKPAMTGHYLLNVSTYGRGSESSKRPHLALTTSTALANLKKENVEGEEGAKDGEESLGTSHTSSGRPSNLSGVKVEQQGYSITKPDQGRGNQHCSGIKSEFPSISCSSLKEDSGLCAENISARTKETSHRMHLDTCSSKQGNSEPYQAAPHVGTDPSHQPLPPYQPQKTHDSQEPVIGTYYGGTISMSLPPALNHSNAGTVTSPTMTEDTEGGGSSGSVMSFSVTVTAIPAGHSLDQSDQAEASPEQTFMEGSGIEDVQSKCYCRLKAMIMCKGCGAFCHDDCIGPSKLCVSCLVVR</sequence>
<dbReference type="InterPro" id="IPR024811">
    <property type="entry name" value="ASX/ASX-like"/>
</dbReference>
<keyword evidence="9" id="KW-0539">Nucleus</keyword>
<dbReference type="GO" id="GO:0003677">
    <property type="term" value="F:DNA binding"/>
    <property type="evidence" value="ECO:0007669"/>
    <property type="project" value="InterPro"/>
</dbReference>
<feature type="compositionally biased region" description="Polar residues" evidence="10">
    <location>
        <begin position="1116"/>
        <end position="1126"/>
    </location>
</feature>
<feature type="region of interest" description="Disordered" evidence="10">
    <location>
        <begin position="215"/>
        <end position="259"/>
    </location>
</feature>
<evidence type="ECO:0000256" key="2">
    <source>
        <dbReference type="ARBA" id="ARBA00006391"/>
    </source>
</evidence>